<dbReference type="SUPFAM" id="SSF53474">
    <property type="entry name" value="alpha/beta-Hydrolases"/>
    <property type="match status" value="1"/>
</dbReference>
<sequence>MTDSGPVPIYSRFVNVGGIRTHYLDAGDGPPIVLLHSGEFGGSAELCWEYNIAALATEHRVIAPDWLGFGQTDKLRDFVSGSERMINHMAAFLETMAIDEADFVGVSMGATVLLREAASNRCRFPVRRMVVASGGGFIPDNEFRRCNMNYDGTPDMMRTIVEANFADPRWHNDEEYIARRVAASNAPGAWEAVAAARFKSPVLPPRTEFGQADTIEYEKIPYATLAVAGSEDKLREPGYHEALRRIPDSDVVVLDGAGHLLNIEYADDFNALVCGFLS</sequence>
<feature type="domain" description="AB hydrolase-1" evidence="1">
    <location>
        <begin position="32"/>
        <end position="271"/>
    </location>
</feature>
<dbReference type="Pfam" id="PF12697">
    <property type="entry name" value="Abhydrolase_6"/>
    <property type="match status" value="1"/>
</dbReference>
<gene>
    <name evidence="2" type="ORF">GCM10023350_03140</name>
</gene>
<evidence type="ECO:0000313" key="3">
    <source>
        <dbReference type="Proteomes" id="UP001499882"/>
    </source>
</evidence>
<keyword evidence="3" id="KW-1185">Reference proteome</keyword>
<dbReference type="EMBL" id="BAABKN010000004">
    <property type="protein sequence ID" value="GAA4724207.1"/>
    <property type="molecule type" value="Genomic_DNA"/>
</dbReference>
<dbReference type="RefSeq" id="WP_345524771.1">
    <property type="nucleotide sequence ID" value="NZ_BAABKN010000004.1"/>
</dbReference>
<name>A0ABP8Y9H0_9ACTN</name>
<evidence type="ECO:0000313" key="2">
    <source>
        <dbReference type="EMBL" id="GAA4724207.1"/>
    </source>
</evidence>
<dbReference type="Gene3D" id="3.40.50.1820">
    <property type="entry name" value="alpha/beta hydrolase"/>
    <property type="match status" value="1"/>
</dbReference>
<reference evidence="3" key="1">
    <citation type="journal article" date="2019" name="Int. J. Syst. Evol. Microbiol.">
        <title>The Global Catalogue of Microorganisms (GCM) 10K type strain sequencing project: providing services to taxonomists for standard genome sequencing and annotation.</title>
        <authorList>
            <consortium name="The Broad Institute Genomics Platform"/>
            <consortium name="The Broad Institute Genome Sequencing Center for Infectious Disease"/>
            <person name="Wu L."/>
            <person name="Ma J."/>
        </authorList>
    </citation>
    <scope>NUCLEOTIDE SEQUENCE [LARGE SCALE GENOMIC DNA]</scope>
    <source>
        <strain evidence="3">JCM 18532</strain>
    </source>
</reference>
<organism evidence="2 3">
    <name type="scientific">Nocardioides endophyticus</name>
    <dbReference type="NCBI Taxonomy" id="1353775"/>
    <lineage>
        <taxon>Bacteria</taxon>
        <taxon>Bacillati</taxon>
        <taxon>Actinomycetota</taxon>
        <taxon>Actinomycetes</taxon>
        <taxon>Propionibacteriales</taxon>
        <taxon>Nocardioidaceae</taxon>
        <taxon>Nocardioides</taxon>
    </lineage>
</organism>
<accession>A0ABP8Y9H0</accession>
<dbReference type="InterPro" id="IPR000073">
    <property type="entry name" value="AB_hydrolase_1"/>
</dbReference>
<dbReference type="PANTHER" id="PTHR46438:SF11">
    <property type="entry name" value="LIPASE-RELATED"/>
    <property type="match status" value="1"/>
</dbReference>
<dbReference type="PANTHER" id="PTHR46438">
    <property type="entry name" value="ALPHA/BETA-HYDROLASES SUPERFAMILY PROTEIN"/>
    <property type="match status" value="1"/>
</dbReference>
<evidence type="ECO:0000259" key="1">
    <source>
        <dbReference type="Pfam" id="PF12697"/>
    </source>
</evidence>
<protein>
    <submittedName>
        <fullName evidence="2">Alpha/beta fold hydrolase</fullName>
    </submittedName>
</protein>
<keyword evidence="2" id="KW-0378">Hydrolase</keyword>
<dbReference type="InterPro" id="IPR029058">
    <property type="entry name" value="AB_hydrolase_fold"/>
</dbReference>
<comment type="caution">
    <text evidence="2">The sequence shown here is derived from an EMBL/GenBank/DDBJ whole genome shotgun (WGS) entry which is preliminary data.</text>
</comment>
<dbReference type="PRINTS" id="PR00111">
    <property type="entry name" value="ABHYDROLASE"/>
</dbReference>
<proteinExistence type="predicted"/>
<dbReference type="GO" id="GO:0016787">
    <property type="term" value="F:hydrolase activity"/>
    <property type="evidence" value="ECO:0007669"/>
    <property type="project" value="UniProtKB-KW"/>
</dbReference>
<dbReference type="Proteomes" id="UP001499882">
    <property type="component" value="Unassembled WGS sequence"/>
</dbReference>